<dbReference type="InterPro" id="IPR001763">
    <property type="entry name" value="Rhodanese-like_dom"/>
</dbReference>
<dbReference type="PANTHER" id="PTHR44086">
    <property type="entry name" value="THIOSULFATE SULFURTRANSFERASE RDL2, MITOCHONDRIAL-RELATED"/>
    <property type="match status" value="1"/>
</dbReference>
<organism evidence="2 3">
    <name type="scientific">Marinobacter albus</name>
    <dbReference type="NCBI Taxonomy" id="3030833"/>
    <lineage>
        <taxon>Bacteria</taxon>
        <taxon>Pseudomonadati</taxon>
        <taxon>Pseudomonadota</taxon>
        <taxon>Gammaproteobacteria</taxon>
        <taxon>Pseudomonadales</taxon>
        <taxon>Marinobacteraceae</taxon>
        <taxon>Marinobacter</taxon>
    </lineage>
</organism>
<dbReference type="RefSeq" id="WP_219866628.1">
    <property type="nucleotide sequence ID" value="NZ_JASSQD010000001.1"/>
</dbReference>
<protein>
    <submittedName>
        <fullName evidence="2">Rhodanese-like domain-containing protein</fullName>
    </submittedName>
</protein>
<dbReference type="Pfam" id="PF00581">
    <property type="entry name" value="Rhodanese"/>
    <property type="match status" value="1"/>
</dbReference>
<dbReference type="SMART" id="SM00450">
    <property type="entry name" value="RHOD"/>
    <property type="match status" value="1"/>
</dbReference>
<evidence type="ECO:0000259" key="1">
    <source>
        <dbReference type="PROSITE" id="PS50206"/>
    </source>
</evidence>
<proteinExistence type="predicted"/>
<dbReference type="PROSITE" id="PS50206">
    <property type="entry name" value="RHODANESE_3"/>
    <property type="match status" value="1"/>
</dbReference>
<reference evidence="2 3" key="1">
    <citation type="submission" date="2023-05" db="EMBL/GenBank/DDBJ databases">
        <title>Marinobacter albus sp. nov., a marine bacterium isolated from sand in a coastal intertidal zone of huludao.</title>
        <authorList>
            <person name="Deng T."/>
        </authorList>
    </citation>
    <scope>NUCLEOTIDE SEQUENCE [LARGE SCALE GENOMIC DNA]</scope>
    <source>
        <strain evidence="2 3">M216</strain>
    </source>
</reference>
<dbReference type="EMBL" id="JASSQD010000001">
    <property type="protein sequence ID" value="MDK9556896.1"/>
    <property type="molecule type" value="Genomic_DNA"/>
</dbReference>
<evidence type="ECO:0000313" key="2">
    <source>
        <dbReference type="EMBL" id="MDK9556896.1"/>
    </source>
</evidence>
<sequence length="119" mass="12695">MSLKTLQEIVAETKASLHCLTPEAAKALMSEHSDALVIDVREPGEVAEKRPAGTVNIPRGVLEMKITDHTTDPDRTILLHCATGGRAALAAAALEHMGYRNVRVIDCSSDELITHLGAG</sequence>
<accession>A0ABT7HBE6</accession>
<comment type="caution">
    <text evidence="2">The sequence shown here is derived from an EMBL/GenBank/DDBJ whole genome shotgun (WGS) entry which is preliminary data.</text>
</comment>
<keyword evidence="3" id="KW-1185">Reference proteome</keyword>
<gene>
    <name evidence="2" type="ORF">QQF73_04605</name>
</gene>
<feature type="domain" description="Rhodanese" evidence="1">
    <location>
        <begin position="31"/>
        <end position="108"/>
    </location>
</feature>
<dbReference type="Proteomes" id="UP001223547">
    <property type="component" value="Unassembled WGS sequence"/>
</dbReference>
<dbReference type="PANTHER" id="PTHR44086:SF10">
    <property type="entry name" value="THIOSULFATE SULFURTRANSFERASE_RHODANESE-LIKE DOMAIN-CONTAINING PROTEIN 3"/>
    <property type="match status" value="1"/>
</dbReference>
<dbReference type="Gene3D" id="3.40.250.10">
    <property type="entry name" value="Rhodanese-like domain"/>
    <property type="match status" value="1"/>
</dbReference>
<dbReference type="InterPro" id="IPR036873">
    <property type="entry name" value="Rhodanese-like_dom_sf"/>
</dbReference>
<evidence type="ECO:0000313" key="3">
    <source>
        <dbReference type="Proteomes" id="UP001223547"/>
    </source>
</evidence>
<name>A0ABT7HBE6_9GAMM</name>
<dbReference type="SUPFAM" id="SSF52821">
    <property type="entry name" value="Rhodanese/Cell cycle control phosphatase"/>
    <property type="match status" value="1"/>
</dbReference>